<evidence type="ECO:0000259" key="1">
    <source>
        <dbReference type="Pfam" id="PF00501"/>
    </source>
</evidence>
<proteinExistence type="predicted"/>
<accession>A0ABW1E737</accession>
<feature type="non-terminal residue" evidence="3">
    <location>
        <position position="1"/>
    </location>
</feature>
<dbReference type="SUPFAM" id="SSF52777">
    <property type="entry name" value="CoA-dependent acyltransferases"/>
    <property type="match status" value="1"/>
</dbReference>
<dbReference type="EMBL" id="JBHSOA010000133">
    <property type="protein sequence ID" value="MFC5856673.1"/>
    <property type="molecule type" value="Genomic_DNA"/>
</dbReference>
<dbReference type="Proteomes" id="UP001596180">
    <property type="component" value="Unassembled WGS sequence"/>
</dbReference>
<comment type="caution">
    <text evidence="3">The sequence shown here is derived from an EMBL/GenBank/DDBJ whole genome shotgun (WGS) entry which is preliminary data.</text>
</comment>
<feature type="domain" description="Condensation" evidence="2">
    <location>
        <begin position="7"/>
        <end position="272"/>
    </location>
</feature>
<dbReference type="InterPro" id="IPR042099">
    <property type="entry name" value="ANL_N_sf"/>
</dbReference>
<organism evidence="3 4">
    <name type="scientific">Streptomyces chlorus</name>
    <dbReference type="NCBI Taxonomy" id="887452"/>
    <lineage>
        <taxon>Bacteria</taxon>
        <taxon>Bacillati</taxon>
        <taxon>Actinomycetota</taxon>
        <taxon>Actinomycetes</taxon>
        <taxon>Kitasatosporales</taxon>
        <taxon>Streptomycetaceae</taxon>
        <taxon>Streptomyces</taxon>
    </lineage>
</organism>
<dbReference type="InterPro" id="IPR001242">
    <property type="entry name" value="Condensation_dom"/>
</dbReference>
<keyword evidence="4" id="KW-1185">Reference proteome</keyword>
<dbReference type="RefSeq" id="WP_381371103.1">
    <property type="nucleotide sequence ID" value="NZ_JBHSOA010000133.1"/>
</dbReference>
<evidence type="ECO:0000259" key="2">
    <source>
        <dbReference type="Pfam" id="PF00668"/>
    </source>
</evidence>
<dbReference type="Gene3D" id="3.40.50.12780">
    <property type="entry name" value="N-terminal domain of ligase-like"/>
    <property type="match status" value="1"/>
</dbReference>
<feature type="non-terminal residue" evidence="3">
    <location>
        <position position="334"/>
    </location>
</feature>
<dbReference type="Gene3D" id="3.30.559.30">
    <property type="entry name" value="Nonribosomal peptide synthetase, condensation domain"/>
    <property type="match status" value="1"/>
</dbReference>
<evidence type="ECO:0000313" key="4">
    <source>
        <dbReference type="Proteomes" id="UP001596180"/>
    </source>
</evidence>
<dbReference type="Gene3D" id="3.30.559.10">
    <property type="entry name" value="Chloramphenicol acetyltransferase-like domain"/>
    <property type="match status" value="1"/>
</dbReference>
<sequence length="334" mass="36111">DSVLAGQLAYWRRQLAGLPDELALPVDRSRPAVASHRGARVSFEVPAEVHGRLRELARARGCSMFMLTHAALATLLSRFGAGTDIAIGSPIAGRLDENLTDLVGFFVNTLVLRTDLSGDPTFAELLARVRETDLAAYQHQDVPFEQLVEALNPTRSLARHPLFQTLLTYNNQDPQDTAGVGEETGPLAVSPYAAATDTAKTDLAFTLTERSDDTGTAAGISGRLDYAMDLFDRETAEALVSALQLLLSQVSDNSEQPVHTLAILTEDEAKRITQGWNDTGVVPVVSEFLLDRFERQAGQTPDAVALVCGDEELSYGELNARVNRLARVLAGRGV</sequence>
<protein>
    <submittedName>
        <fullName evidence="3">Condensation domain-containing protein</fullName>
    </submittedName>
</protein>
<dbReference type="Pfam" id="PF00668">
    <property type="entry name" value="Condensation"/>
    <property type="match status" value="1"/>
</dbReference>
<dbReference type="PANTHER" id="PTHR45398">
    <property type="match status" value="1"/>
</dbReference>
<dbReference type="PANTHER" id="PTHR45398:SF1">
    <property type="entry name" value="ENZYME, PUTATIVE (JCVI)-RELATED"/>
    <property type="match status" value="1"/>
</dbReference>
<evidence type="ECO:0000313" key="3">
    <source>
        <dbReference type="EMBL" id="MFC5856673.1"/>
    </source>
</evidence>
<dbReference type="Pfam" id="PF00501">
    <property type="entry name" value="AMP-binding"/>
    <property type="match status" value="1"/>
</dbReference>
<dbReference type="InterPro" id="IPR000873">
    <property type="entry name" value="AMP-dep_synth/lig_dom"/>
</dbReference>
<reference evidence="4" key="1">
    <citation type="journal article" date="2019" name="Int. J. Syst. Evol. Microbiol.">
        <title>The Global Catalogue of Microorganisms (GCM) 10K type strain sequencing project: providing services to taxonomists for standard genome sequencing and annotation.</title>
        <authorList>
            <consortium name="The Broad Institute Genomics Platform"/>
            <consortium name="The Broad Institute Genome Sequencing Center for Infectious Disease"/>
            <person name="Wu L."/>
            <person name="Ma J."/>
        </authorList>
    </citation>
    <scope>NUCLEOTIDE SEQUENCE [LARGE SCALE GENOMIC DNA]</scope>
    <source>
        <strain evidence="4">JCM 10411</strain>
    </source>
</reference>
<name>A0ABW1E737_9ACTN</name>
<dbReference type="InterPro" id="IPR023213">
    <property type="entry name" value="CAT-like_dom_sf"/>
</dbReference>
<feature type="domain" description="AMP-dependent synthetase/ligase" evidence="1">
    <location>
        <begin position="293"/>
        <end position="334"/>
    </location>
</feature>
<gene>
    <name evidence="3" type="ORF">ACFPZI_34470</name>
</gene>
<dbReference type="SUPFAM" id="SSF56801">
    <property type="entry name" value="Acetyl-CoA synthetase-like"/>
    <property type="match status" value="1"/>
</dbReference>